<dbReference type="GO" id="GO:0005524">
    <property type="term" value="F:ATP binding"/>
    <property type="evidence" value="ECO:0007669"/>
    <property type="project" value="InterPro"/>
</dbReference>
<evidence type="ECO:0000313" key="3">
    <source>
        <dbReference type="EMBL" id="KAF4455764.1"/>
    </source>
</evidence>
<dbReference type="InterPro" id="IPR003593">
    <property type="entry name" value="AAA+_ATPase"/>
</dbReference>
<dbReference type="GO" id="GO:0016887">
    <property type="term" value="F:ATP hydrolysis activity"/>
    <property type="evidence" value="ECO:0007669"/>
    <property type="project" value="InterPro"/>
</dbReference>
<accession>A0A8H4KU66</accession>
<dbReference type="Pfam" id="PF23232">
    <property type="entry name" value="AAA_lid_13"/>
    <property type="match status" value="1"/>
</dbReference>
<gene>
    <name evidence="3" type="ORF">F53441_1963</name>
</gene>
<dbReference type="EMBL" id="JAADJG010000080">
    <property type="protein sequence ID" value="KAF4455764.1"/>
    <property type="molecule type" value="Genomic_DNA"/>
</dbReference>
<keyword evidence="4" id="KW-1185">Reference proteome</keyword>
<evidence type="ECO:0000259" key="2">
    <source>
        <dbReference type="SMART" id="SM00382"/>
    </source>
</evidence>
<protein>
    <submittedName>
        <fullName evidence="3">ATPase</fullName>
    </submittedName>
</protein>
<dbReference type="OrthoDB" id="10042665at2759"/>
<organism evidence="3 4">
    <name type="scientific">Fusarium austroafricanum</name>
    <dbReference type="NCBI Taxonomy" id="2364996"/>
    <lineage>
        <taxon>Eukaryota</taxon>
        <taxon>Fungi</taxon>
        <taxon>Dikarya</taxon>
        <taxon>Ascomycota</taxon>
        <taxon>Pezizomycotina</taxon>
        <taxon>Sordariomycetes</taxon>
        <taxon>Hypocreomycetidae</taxon>
        <taxon>Hypocreales</taxon>
        <taxon>Nectriaceae</taxon>
        <taxon>Fusarium</taxon>
        <taxon>Fusarium concolor species complex</taxon>
    </lineage>
</organism>
<evidence type="ECO:0000256" key="1">
    <source>
        <dbReference type="SAM" id="MobiDB-lite"/>
    </source>
</evidence>
<dbReference type="AlphaFoldDB" id="A0A8H4KU66"/>
<comment type="caution">
    <text evidence="3">The sequence shown here is derived from an EMBL/GenBank/DDBJ whole genome shotgun (WGS) entry which is preliminary data.</text>
</comment>
<dbReference type="PANTHER" id="PTHR46411:SF4">
    <property type="entry name" value="AAA+ ATPASE DOMAIN-CONTAINING PROTEIN"/>
    <property type="match status" value="1"/>
</dbReference>
<reference evidence="3" key="1">
    <citation type="submission" date="2020-01" db="EMBL/GenBank/DDBJ databases">
        <title>Identification and distribution of gene clusters putatively required for synthesis of sphingolipid metabolism inhibitors in phylogenetically diverse species of the filamentous fungus Fusarium.</title>
        <authorList>
            <person name="Kim H.-S."/>
            <person name="Busman M."/>
            <person name="Brown D.W."/>
            <person name="Divon H."/>
            <person name="Uhlig S."/>
            <person name="Proctor R.H."/>
        </authorList>
    </citation>
    <scope>NUCLEOTIDE SEQUENCE</scope>
    <source>
        <strain evidence="3">NRRL 53441</strain>
    </source>
</reference>
<dbReference type="PANTHER" id="PTHR46411">
    <property type="entry name" value="FAMILY ATPASE, PUTATIVE-RELATED"/>
    <property type="match status" value="1"/>
</dbReference>
<dbReference type="Pfam" id="PF00004">
    <property type="entry name" value="AAA"/>
    <property type="match status" value="1"/>
</dbReference>
<dbReference type="SMART" id="SM00382">
    <property type="entry name" value="AAA"/>
    <property type="match status" value="1"/>
</dbReference>
<dbReference type="Proteomes" id="UP000605986">
    <property type="component" value="Unassembled WGS sequence"/>
</dbReference>
<dbReference type="CDD" id="cd19481">
    <property type="entry name" value="RecA-like_protease"/>
    <property type="match status" value="1"/>
</dbReference>
<name>A0A8H4KU66_9HYPO</name>
<dbReference type="Pfam" id="PF22942">
    <property type="entry name" value="DUF7025"/>
    <property type="match status" value="1"/>
</dbReference>
<feature type="region of interest" description="Disordered" evidence="1">
    <location>
        <begin position="1"/>
        <end position="30"/>
    </location>
</feature>
<dbReference type="InterPro" id="IPR027417">
    <property type="entry name" value="P-loop_NTPase"/>
</dbReference>
<sequence length="738" mass="85255">MNTPPESRGDNDEPSQTTPHPPVTDSKPWVRYRVQYRSRTTNELLDQKDTRDPRDKTWCADEIEVGDGPAFDIVKTIRTYDPEREKPSPGGSEPSRPLAMLSPSYSIRIHSPQIINAVQSVVKYYPSQDLTGSPVVVQWPYAVLVHHYDELHDFVTSVKELTPEKRCFRERNVEEHLQLLFDYLEGSVMPDVREEKARNLRGYCTFDWLWVSRKPGKTEYGVERGTSDPRSYVIHSMANGSFVNPSMEWKMVYWSLNFDGKYLGREVDQSTVSKWDGETSLTNVGRIIEFPEYLGDGDDEALANTDFDDDVKQHIREGGVYWNLLRKQCRWYSGKTVNFPCNNIETNVMIDVEAYLETHGVFRPVLMNSDDLRLGSSDCTCEVCKTRPKDDDGFSALYEDYNIIHNEDVLELSWHQRFLCPRTITGFVFRTRTWETLHIHGLSEPKFNSQMIGSLVMEPVQLMRLKALAQSFSRIDKDGNKLVHPPWSADFVKGKGQGLIFLLHGRPGVGKTCTAESIAEFMKKPLMVLTSSDIGTDPVQVEQNLTREFKKAKSWEAVLLIDEADVFMEQRSTKDLVRNRFLRALEFYGGILFLTTNRVGTFDDAFISRIHIQLYYPDFTDDQRQQVWQTFVDKLKRDCGSYMKLDYNAKRYLKSPEVKAIKWNGRDIRNAFQTAVSLAEFDAEKDDDGKILVTEEHFQAVMALSSDFKEYLDELHKKDEAQRAAFKHERYDGFVKED</sequence>
<proteinExistence type="predicted"/>
<dbReference type="InterPro" id="IPR003959">
    <property type="entry name" value="ATPase_AAA_core"/>
</dbReference>
<dbReference type="SUPFAM" id="SSF52540">
    <property type="entry name" value="P-loop containing nucleoside triphosphate hydrolases"/>
    <property type="match status" value="1"/>
</dbReference>
<feature type="region of interest" description="Disordered" evidence="1">
    <location>
        <begin position="79"/>
        <end position="98"/>
    </location>
</feature>
<dbReference type="InterPro" id="IPR056599">
    <property type="entry name" value="AAA_lid_fung"/>
</dbReference>
<dbReference type="InterPro" id="IPR054289">
    <property type="entry name" value="DUF7025"/>
</dbReference>
<dbReference type="Gene3D" id="3.40.50.300">
    <property type="entry name" value="P-loop containing nucleotide triphosphate hydrolases"/>
    <property type="match status" value="1"/>
</dbReference>
<evidence type="ECO:0000313" key="4">
    <source>
        <dbReference type="Proteomes" id="UP000605986"/>
    </source>
</evidence>
<feature type="domain" description="AAA+ ATPase" evidence="2">
    <location>
        <begin position="497"/>
        <end position="618"/>
    </location>
</feature>